<dbReference type="RefSeq" id="WP_146804500.1">
    <property type="nucleotide sequence ID" value="NZ_BJUK01000077.1"/>
</dbReference>
<evidence type="ECO:0000313" key="2">
    <source>
        <dbReference type="EMBL" id="GEK49188.1"/>
    </source>
</evidence>
<feature type="domain" description="DUF551" evidence="1">
    <location>
        <begin position="69"/>
        <end position="86"/>
    </location>
</feature>
<dbReference type="Pfam" id="PF04448">
    <property type="entry name" value="DUF551"/>
    <property type="match status" value="1"/>
</dbReference>
<protein>
    <recommendedName>
        <fullName evidence="1">DUF551 domain-containing protein</fullName>
    </recommendedName>
</protein>
<accession>A0A510XCP9</accession>
<dbReference type="EMBL" id="BJUK01000077">
    <property type="protein sequence ID" value="GEK49188.1"/>
    <property type="molecule type" value="Genomic_DNA"/>
</dbReference>
<reference evidence="2 3" key="1">
    <citation type="submission" date="2019-07" db="EMBL/GenBank/DDBJ databases">
        <title>Whole genome shotgun sequence of Halomonas pacifica NBRC 102220.</title>
        <authorList>
            <person name="Hosoyama A."/>
            <person name="Uohara A."/>
            <person name="Ohji S."/>
            <person name="Ichikawa N."/>
        </authorList>
    </citation>
    <scope>NUCLEOTIDE SEQUENCE [LARGE SCALE GENOMIC DNA]</scope>
    <source>
        <strain evidence="2 3">NBRC 102220</strain>
    </source>
</reference>
<dbReference type="InterPro" id="IPR007539">
    <property type="entry name" value="DUF551"/>
</dbReference>
<organism evidence="2 3">
    <name type="scientific">Bisbaumannia pacifica</name>
    <dbReference type="NCBI Taxonomy" id="77098"/>
    <lineage>
        <taxon>Bacteria</taxon>
        <taxon>Pseudomonadati</taxon>
        <taxon>Pseudomonadota</taxon>
        <taxon>Gammaproteobacteria</taxon>
        <taxon>Oceanospirillales</taxon>
        <taxon>Halomonadaceae</taxon>
        <taxon>Bisbaumannia</taxon>
    </lineage>
</organism>
<keyword evidence="3" id="KW-1185">Reference proteome</keyword>
<gene>
    <name evidence="2" type="ORF">HPA02_34710</name>
</gene>
<sequence length="86" mass="9650">MSMSEWQPIETAPKDGTGVLGWREDCGIILMRYAAPMDFLTDEEAEGLDEYSAEAEDWFAADLIAGCRMDGNDEPTHWMPLPEPPK</sequence>
<name>A0A510XCP9_9GAMM</name>
<dbReference type="AlphaFoldDB" id="A0A510XCP9"/>
<evidence type="ECO:0000259" key="1">
    <source>
        <dbReference type="Pfam" id="PF04448"/>
    </source>
</evidence>
<comment type="caution">
    <text evidence="2">The sequence shown here is derived from an EMBL/GenBank/DDBJ whole genome shotgun (WGS) entry which is preliminary data.</text>
</comment>
<dbReference type="OrthoDB" id="5678344at2"/>
<proteinExistence type="predicted"/>
<evidence type="ECO:0000313" key="3">
    <source>
        <dbReference type="Proteomes" id="UP000321275"/>
    </source>
</evidence>
<dbReference type="Proteomes" id="UP000321275">
    <property type="component" value="Unassembled WGS sequence"/>
</dbReference>